<protein>
    <recommendedName>
        <fullName evidence="1">Transposase InsH N-terminal domain-containing protein</fullName>
    </recommendedName>
</protein>
<reference evidence="2 3" key="2">
    <citation type="journal article" date="2015" name="BMC Genomics">
        <title>Analysis of three genomes within the thermophilic bacterial species Caldanaerobacter subterraneus with a focus on carbon monoxide dehydrogenase evolution and hydrolase diversity.</title>
        <authorList>
            <person name="Sant'Anna F.H."/>
            <person name="Lebedinsky A.V."/>
            <person name="Sokolova T.G."/>
            <person name="Robb F.T."/>
            <person name="Gonzalez J.M."/>
        </authorList>
    </citation>
    <scope>NUCLEOTIDE SEQUENCE [LARGE SCALE GENOMIC DNA]</scope>
    <source>
        <strain evidence="2 3">DSM 12653</strain>
    </source>
</reference>
<dbReference type="AlphaFoldDB" id="A0A0F5PL96"/>
<reference evidence="2 3" key="1">
    <citation type="submission" date="2008-07" db="EMBL/GenBank/DDBJ databases">
        <authorList>
            <person name="Gonzalez J."/>
            <person name="Sokolova T."/>
            <person name="Ferriera S."/>
            <person name="Johnson J."/>
            <person name="Kravitz S."/>
            <person name="Beeson K."/>
            <person name="Sutton G."/>
            <person name="Rogers Y.-H."/>
            <person name="Friedman R."/>
            <person name="Frazier M."/>
            <person name="Venter J.C."/>
        </authorList>
    </citation>
    <scope>NUCLEOTIDE SEQUENCE [LARGE SCALE GENOMIC DNA]</scope>
    <source>
        <strain evidence="2 3">DSM 12653</strain>
    </source>
</reference>
<sequence length="184" mass="21390">MWDFLPFFVELLYIRHKILIRRKSHMYQLQLLLNIPELFTSHSKIDFYSSMFENLDPSSIPEFPSSGPGRKGYSHHTMFRAFIVMQAERFGEITDLADCLRNNLIIAHLCGIDITKPLPSYWTFRRFINEFAHDYLTTIFKNQVNILKYLGVISGEFVSMDSTHIKGNTNSTALISLKPILLLP</sequence>
<feature type="domain" description="Transposase InsH N-terminal" evidence="1">
    <location>
        <begin position="64"/>
        <end position="129"/>
    </location>
</feature>
<dbReference type="EMBL" id="ABXP02000085">
    <property type="protein sequence ID" value="KKC29375.1"/>
    <property type="molecule type" value="Genomic_DNA"/>
</dbReference>
<dbReference type="InterPro" id="IPR008490">
    <property type="entry name" value="Transposase_InsH_N"/>
</dbReference>
<dbReference type="Proteomes" id="UP000010146">
    <property type="component" value="Unassembled WGS sequence"/>
</dbReference>
<dbReference type="Pfam" id="PF05598">
    <property type="entry name" value="DUF772"/>
    <property type="match status" value="1"/>
</dbReference>
<proteinExistence type="predicted"/>
<organism evidence="2 3">
    <name type="scientific">Caldanaerobacter subterraneus subsp. pacificus DSM 12653</name>
    <dbReference type="NCBI Taxonomy" id="391606"/>
    <lineage>
        <taxon>Bacteria</taxon>
        <taxon>Bacillati</taxon>
        <taxon>Bacillota</taxon>
        <taxon>Clostridia</taxon>
        <taxon>Thermoanaerobacterales</taxon>
        <taxon>Thermoanaerobacteraceae</taxon>
        <taxon>Caldanaerobacter</taxon>
    </lineage>
</organism>
<name>A0A0F5PL96_9THEO</name>
<accession>A0A0F5PL96</accession>
<reference evidence="3" key="3">
    <citation type="submission" date="2015-02" db="EMBL/GenBank/DDBJ databases">
        <title>Genome analysis of three genomes within the thermophilic hydrogenogenic bacterial species Caldanaerobacter subterraneus.</title>
        <authorList>
            <person name="Sant'Anna F.H."/>
            <person name="Lebedinsky A."/>
            <person name="Sokolova T."/>
            <person name="Robb F.T."/>
            <person name="Gonzalez J.M."/>
        </authorList>
    </citation>
    <scope>NUCLEOTIDE SEQUENCE [LARGE SCALE GENOMIC DNA]</scope>
    <source>
        <strain evidence="3">DSM 12653</strain>
    </source>
</reference>
<comment type="caution">
    <text evidence="2">The sequence shown here is derived from an EMBL/GenBank/DDBJ whole genome shotgun (WGS) entry which is preliminary data.</text>
</comment>
<evidence type="ECO:0000313" key="2">
    <source>
        <dbReference type="EMBL" id="KKC29375.1"/>
    </source>
</evidence>
<gene>
    <name evidence="2" type="ORF">CDSM653_01598</name>
</gene>
<evidence type="ECO:0000259" key="1">
    <source>
        <dbReference type="Pfam" id="PF05598"/>
    </source>
</evidence>
<evidence type="ECO:0000313" key="3">
    <source>
        <dbReference type="Proteomes" id="UP000010146"/>
    </source>
</evidence>